<evidence type="ECO:0000256" key="3">
    <source>
        <dbReference type="ARBA" id="ARBA00022741"/>
    </source>
</evidence>
<evidence type="ECO:0000256" key="5">
    <source>
        <dbReference type="ARBA" id="ARBA00022840"/>
    </source>
</evidence>
<dbReference type="GO" id="GO:0034501">
    <property type="term" value="P:protein localization to kinetochore"/>
    <property type="evidence" value="ECO:0007669"/>
    <property type="project" value="TreeGrafter"/>
</dbReference>
<keyword evidence="1" id="KW-0723">Serine/threonine-protein kinase</keyword>
<organism evidence="7 8">
    <name type="scientific">Parelaphostrongylus tenuis</name>
    <name type="common">Meningeal worm</name>
    <dbReference type="NCBI Taxonomy" id="148309"/>
    <lineage>
        <taxon>Eukaryota</taxon>
        <taxon>Metazoa</taxon>
        <taxon>Ecdysozoa</taxon>
        <taxon>Nematoda</taxon>
        <taxon>Chromadorea</taxon>
        <taxon>Rhabditida</taxon>
        <taxon>Rhabditina</taxon>
        <taxon>Rhabditomorpha</taxon>
        <taxon>Strongyloidea</taxon>
        <taxon>Metastrongylidae</taxon>
        <taxon>Parelaphostrongylus</taxon>
    </lineage>
</organism>
<evidence type="ECO:0000256" key="1">
    <source>
        <dbReference type="ARBA" id="ARBA00022527"/>
    </source>
</evidence>
<dbReference type="Gene3D" id="3.30.200.20">
    <property type="entry name" value="Phosphorylase Kinase, domain 1"/>
    <property type="match status" value="1"/>
</dbReference>
<dbReference type="SUPFAM" id="SSF56112">
    <property type="entry name" value="Protein kinase-like (PK-like)"/>
    <property type="match status" value="1"/>
</dbReference>
<evidence type="ECO:0000256" key="6">
    <source>
        <dbReference type="SAM" id="MobiDB-lite"/>
    </source>
</evidence>
<name>A0AAD5MV87_PARTN</name>
<evidence type="ECO:0008006" key="9">
    <source>
        <dbReference type="Google" id="ProtNLM"/>
    </source>
</evidence>
<dbReference type="EMBL" id="JAHQIW010001034">
    <property type="protein sequence ID" value="KAJ1351239.1"/>
    <property type="molecule type" value="Genomic_DNA"/>
</dbReference>
<dbReference type="InterPro" id="IPR011009">
    <property type="entry name" value="Kinase-like_dom_sf"/>
</dbReference>
<gene>
    <name evidence="7" type="ORF">KIN20_007215</name>
</gene>
<feature type="compositionally biased region" description="Polar residues" evidence="6">
    <location>
        <begin position="46"/>
        <end position="61"/>
    </location>
</feature>
<accession>A0AAD5MV87</accession>
<evidence type="ECO:0000313" key="7">
    <source>
        <dbReference type="EMBL" id="KAJ1351239.1"/>
    </source>
</evidence>
<feature type="compositionally biased region" description="Polar residues" evidence="6">
    <location>
        <begin position="142"/>
        <end position="181"/>
    </location>
</feature>
<dbReference type="GO" id="GO:0005524">
    <property type="term" value="F:ATP binding"/>
    <property type="evidence" value="ECO:0007669"/>
    <property type="project" value="UniProtKB-KW"/>
</dbReference>
<evidence type="ECO:0000256" key="2">
    <source>
        <dbReference type="ARBA" id="ARBA00022679"/>
    </source>
</evidence>
<keyword evidence="2" id="KW-0808">Transferase</keyword>
<dbReference type="GO" id="GO:0004674">
    <property type="term" value="F:protein serine/threonine kinase activity"/>
    <property type="evidence" value="ECO:0007669"/>
    <property type="project" value="UniProtKB-KW"/>
</dbReference>
<feature type="region of interest" description="Disordered" evidence="6">
    <location>
        <begin position="32"/>
        <end position="91"/>
    </location>
</feature>
<keyword evidence="5" id="KW-0067">ATP-binding</keyword>
<sequence>MSRSQNIESKPPIPLVERISALQARNKRQLQLYEASRTSKSDMNKENSLLSTSVSSRQNKSAPAEHVFDLSKVNDSIPNTQNASTTGSPEHNVNVVLQKSTKRPHPPQAKPKKLSIITEKNLEPENCNAKSKLSMQGRHISGGNQLRCRSNSVGSETPQKSSQSTAVRPSVSTPSLHRRGGSSQVFEVYDETLSEVCALKVVDLGDDPLVRQCYLNEIKLLKSLQGSPYVIKMLDYEFRESEKHIVCSDGER</sequence>
<dbReference type="GO" id="GO:0007059">
    <property type="term" value="P:chromosome segregation"/>
    <property type="evidence" value="ECO:0007669"/>
    <property type="project" value="TreeGrafter"/>
</dbReference>
<dbReference type="GO" id="GO:0005634">
    <property type="term" value="C:nucleus"/>
    <property type="evidence" value="ECO:0007669"/>
    <property type="project" value="TreeGrafter"/>
</dbReference>
<keyword evidence="4" id="KW-0418">Kinase</keyword>
<reference evidence="7" key="1">
    <citation type="submission" date="2021-06" db="EMBL/GenBank/DDBJ databases">
        <title>Parelaphostrongylus tenuis whole genome reference sequence.</title>
        <authorList>
            <person name="Garwood T.J."/>
            <person name="Larsen P.A."/>
            <person name="Fountain-Jones N.M."/>
            <person name="Garbe J.R."/>
            <person name="Macchietto M.G."/>
            <person name="Kania S.A."/>
            <person name="Gerhold R.W."/>
            <person name="Richards J.E."/>
            <person name="Wolf T.M."/>
        </authorList>
    </citation>
    <scope>NUCLEOTIDE SEQUENCE</scope>
    <source>
        <strain evidence="7">MNPRO001-30</strain>
        <tissue evidence="7">Meninges</tissue>
    </source>
</reference>
<dbReference type="PANTHER" id="PTHR22974:SF21">
    <property type="entry name" value="DUAL SPECIFICITY PROTEIN KINASE TTK"/>
    <property type="match status" value="1"/>
</dbReference>
<protein>
    <recommendedName>
        <fullName evidence="9">Protein kinase domain-containing protein</fullName>
    </recommendedName>
</protein>
<feature type="compositionally biased region" description="Polar residues" evidence="6">
    <location>
        <begin position="73"/>
        <end position="91"/>
    </location>
</feature>
<evidence type="ECO:0000256" key="4">
    <source>
        <dbReference type="ARBA" id="ARBA00022777"/>
    </source>
</evidence>
<evidence type="ECO:0000313" key="8">
    <source>
        <dbReference type="Proteomes" id="UP001196413"/>
    </source>
</evidence>
<dbReference type="Proteomes" id="UP001196413">
    <property type="component" value="Unassembled WGS sequence"/>
</dbReference>
<feature type="region of interest" description="Disordered" evidence="6">
    <location>
        <begin position="127"/>
        <end position="181"/>
    </location>
</feature>
<keyword evidence="3" id="KW-0547">Nucleotide-binding</keyword>
<dbReference type="PANTHER" id="PTHR22974">
    <property type="entry name" value="MIXED LINEAGE PROTEIN KINASE"/>
    <property type="match status" value="1"/>
</dbReference>
<dbReference type="GO" id="GO:0007094">
    <property type="term" value="P:mitotic spindle assembly checkpoint signaling"/>
    <property type="evidence" value="ECO:0007669"/>
    <property type="project" value="TreeGrafter"/>
</dbReference>
<dbReference type="AlphaFoldDB" id="A0AAD5MV87"/>
<feature type="region of interest" description="Disordered" evidence="6">
    <location>
        <begin position="99"/>
        <end position="118"/>
    </location>
</feature>
<dbReference type="GO" id="GO:0000776">
    <property type="term" value="C:kinetochore"/>
    <property type="evidence" value="ECO:0007669"/>
    <property type="project" value="TreeGrafter"/>
</dbReference>
<comment type="caution">
    <text evidence="7">The sequence shown here is derived from an EMBL/GenBank/DDBJ whole genome shotgun (WGS) entry which is preliminary data.</text>
</comment>
<keyword evidence="8" id="KW-1185">Reference proteome</keyword>
<feature type="compositionally biased region" description="Basic residues" evidence="6">
    <location>
        <begin position="100"/>
        <end position="113"/>
    </location>
</feature>
<dbReference type="GO" id="GO:0033316">
    <property type="term" value="P:meiotic spindle assembly checkpoint signaling"/>
    <property type="evidence" value="ECO:0007669"/>
    <property type="project" value="TreeGrafter"/>
</dbReference>
<dbReference type="GO" id="GO:0004712">
    <property type="term" value="F:protein serine/threonine/tyrosine kinase activity"/>
    <property type="evidence" value="ECO:0007669"/>
    <property type="project" value="TreeGrafter"/>
</dbReference>
<proteinExistence type="predicted"/>